<dbReference type="RefSeq" id="WP_067006437.1">
    <property type="nucleotide sequence ID" value="NZ_CP065728.1"/>
</dbReference>
<protein>
    <recommendedName>
        <fullName evidence="6">Tape measure protein</fullName>
    </recommendedName>
</protein>
<feature type="region of interest" description="Disordered" evidence="1">
    <location>
        <begin position="272"/>
        <end position="317"/>
    </location>
</feature>
<reference evidence="2 4" key="1">
    <citation type="submission" date="2016-05" db="EMBL/GenBank/DDBJ databases">
        <title>Draft genome sequence of Moraxella nonliquefaciens CCUG 348T.</title>
        <authorList>
            <person name="Salva-Serra F."/>
            <person name="Engstrom-Jakobsson H."/>
            <person name="Thorell K."/>
            <person name="Gonzales-Siles L."/>
            <person name="Karlsson R."/>
            <person name="Boulund F."/>
            <person name="Engstrand L."/>
            <person name="Kristiansson E."/>
            <person name="Moore E."/>
        </authorList>
    </citation>
    <scope>NUCLEOTIDE SEQUENCE [LARGE SCALE GENOMIC DNA]</scope>
    <source>
        <strain evidence="2 4">CCUG 348</strain>
    </source>
</reference>
<keyword evidence="5" id="KW-1185">Reference proteome</keyword>
<feature type="compositionally biased region" description="Polar residues" evidence="1">
    <location>
        <begin position="272"/>
        <end position="295"/>
    </location>
</feature>
<evidence type="ECO:0000256" key="1">
    <source>
        <dbReference type="SAM" id="MobiDB-lite"/>
    </source>
</evidence>
<evidence type="ECO:0000313" key="4">
    <source>
        <dbReference type="Proteomes" id="UP000092575"/>
    </source>
</evidence>
<feature type="compositionally biased region" description="Acidic residues" evidence="1">
    <location>
        <begin position="53"/>
        <end position="67"/>
    </location>
</feature>
<organism evidence="2 4">
    <name type="scientific">Moraxella nonliquefaciens</name>
    <dbReference type="NCBI Taxonomy" id="478"/>
    <lineage>
        <taxon>Bacteria</taxon>
        <taxon>Pseudomonadati</taxon>
        <taxon>Pseudomonadota</taxon>
        <taxon>Gammaproteobacteria</taxon>
        <taxon>Moraxellales</taxon>
        <taxon>Moraxellaceae</taxon>
        <taxon>Moraxella</taxon>
    </lineage>
</organism>
<accession>A0A1B8QT59</accession>
<proteinExistence type="predicted"/>
<dbReference type="EMBL" id="LXTW01000001">
    <property type="protein sequence ID" value="OBX88380.1"/>
    <property type="molecule type" value="Genomic_DNA"/>
</dbReference>
<dbReference type="Proteomes" id="UP000594834">
    <property type="component" value="Chromosome"/>
</dbReference>
<evidence type="ECO:0000313" key="3">
    <source>
        <dbReference type="EMBL" id="QPT44562.1"/>
    </source>
</evidence>
<name>A0A1B8QT59_MORNO</name>
<dbReference type="STRING" id="478.A7456_00515"/>
<gene>
    <name evidence="2" type="ORF">A7456_00515</name>
    <name evidence="3" type="ORF">I6G26_11125</name>
</gene>
<sequence>MSDLTIKDLYALSDEELMNEDLSGEPMQEDVQTQEAEPQTQETVAHDTQTADEVVEEETTQSEETDEVSEIDYKAFYETMTKPFRANGREVQISNVDDAIRLMQQGANYSKKMEELKPKRALIKTLEQHGLTDKEQLGYLVDLANKDPKAIAKLVKESGIDLYEFDVEQANEYSPNLQIQEPTAFEDIVSEITANNPDAIDVLNVIGQWDDETKDFLYNKPDGLRIFAEHKANGFFDKVVGIIENERMFGRMTDKTYLEAYADIEAMLNAQNAQQSKPQSFTGTRPNQNKPMQVSNDKKRKAGMPNSANTAQTTTFNPLTITDEELIQYLSSQS</sequence>
<feature type="compositionally biased region" description="Low complexity" evidence="1">
    <location>
        <begin position="33"/>
        <end position="43"/>
    </location>
</feature>
<feature type="region of interest" description="Disordered" evidence="1">
    <location>
        <begin position="15"/>
        <end position="67"/>
    </location>
</feature>
<feature type="compositionally biased region" description="Polar residues" evidence="1">
    <location>
        <begin position="306"/>
        <end position="317"/>
    </location>
</feature>
<dbReference type="AlphaFoldDB" id="A0A1B8QT59"/>
<dbReference type="EMBL" id="CP065728">
    <property type="protein sequence ID" value="QPT44562.1"/>
    <property type="molecule type" value="Genomic_DNA"/>
</dbReference>
<evidence type="ECO:0000313" key="5">
    <source>
        <dbReference type="Proteomes" id="UP000594834"/>
    </source>
</evidence>
<dbReference type="Proteomes" id="UP000092575">
    <property type="component" value="Unassembled WGS sequence"/>
</dbReference>
<evidence type="ECO:0000313" key="2">
    <source>
        <dbReference type="EMBL" id="OBX88380.1"/>
    </source>
</evidence>
<reference evidence="3 5" key="2">
    <citation type="submission" date="2020-12" db="EMBL/GenBank/DDBJ databases">
        <title>FDA dAtabase for Regulatory Grade micrObial Sequences (FDA-ARGOS): Supporting development and validation of Infectious Disease Dx tests.</title>
        <authorList>
            <person name="Sproer C."/>
            <person name="Gronow S."/>
            <person name="Severitt S."/>
            <person name="Schroder I."/>
            <person name="Tallon L."/>
            <person name="Sadzewicz L."/>
            <person name="Zhao X."/>
            <person name="Boylan J."/>
            <person name="Ott S."/>
            <person name="Bowen H."/>
            <person name="Vavikolanu K."/>
            <person name="Mehta A."/>
            <person name="Aluvathingal J."/>
            <person name="Nadendla S."/>
            <person name="Lowell S."/>
            <person name="Myers T."/>
            <person name="Yan Y."/>
            <person name="Sichtig H."/>
        </authorList>
    </citation>
    <scope>NUCLEOTIDE SEQUENCE [LARGE SCALE GENOMIC DNA]</scope>
    <source>
        <strain evidence="3 5">FDAARGOS_869</strain>
    </source>
</reference>
<evidence type="ECO:0008006" key="6">
    <source>
        <dbReference type="Google" id="ProtNLM"/>
    </source>
</evidence>